<dbReference type="eggNOG" id="ENOG5032R1E">
    <property type="taxonomic scope" value="Bacteria"/>
</dbReference>
<organism evidence="1 2">
    <name type="scientific">Segatella oulorum</name>
    <dbReference type="NCBI Taxonomy" id="28136"/>
    <lineage>
        <taxon>Bacteria</taxon>
        <taxon>Pseudomonadati</taxon>
        <taxon>Bacteroidota</taxon>
        <taxon>Bacteroidia</taxon>
        <taxon>Bacteroidales</taxon>
        <taxon>Prevotellaceae</taxon>
        <taxon>Segatella</taxon>
    </lineage>
</organism>
<proteinExistence type="predicted"/>
<dbReference type="RefSeq" id="WP_025071308.1">
    <property type="nucleotide sequence ID" value="NZ_FUXK01000039.1"/>
</dbReference>
<evidence type="ECO:0000313" key="1">
    <source>
        <dbReference type="EMBL" id="SKA19237.1"/>
    </source>
</evidence>
<reference evidence="1 2" key="1">
    <citation type="submission" date="2017-02" db="EMBL/GenBank/DDBJ databases">
        <authorList>
            <person name="Peterson S.W."/>
        </authorList>
    </citation>
    <scope>NUCLEOTIDE SEQUENCE [LARGE SCALE GENOMIC DNA]</scope>
    <source>
        <strain evidence="1 2">ATCC 43324</strain>
    </source>
</reference>
<name>A0A1T4RTL3_9BACT</name>
<evidence type="ECO:0000313" key="2">
    <source>
        <dbReference type="Proteomes" id="UP000190065"/>
    </source>
</evidence>
<dbReference type="EMBL" id="FUXK01000039">
    <property type="protein sequence ID" value="SKA19237.1"/>
    <property type="molecule type" value="Genomic_DNA"/>
</dbReference>
<evidence type="ECO:0008006" key="3">
    <source>
        <dbReference type="Google" id="ProtNLM"/>
    </source>
</evidence>
<accession>A0A1T4RTL3</accession>
<dbReference type="AlphaFoldDB" id="A0A1T4RTL3"/>
<dbReference type="STRING" id="28136.SAMN02745202_02422"/>
<sequence length="128" mass="14255">MIYLLLSLLALGFLTAIGTLLAHKKGEPEAPLVVHDSCATCSGGNDLCEQECMMLAATQPIEYFDDEELDRFKGRASDDFSDDEAEAFAEVMQTMRPDEVKAWNRSLILRGINMPNQIKDDYIALAHD</sequence>
<gene>
    <name evidence="1" type="ORF">SAMN02745202_02422</name>
</gene>
<protein>
    <recommendedName>
        <fullName evidence="3">Phospholipase</fullName>
    </recommendedName>
</protein>
<dbReference type="Proteomes" id="UP000190065">
    <property type="component" value="Unassembled WGS sequence"/>
</dbReference>